<evidence type="ECO:0000256" key="1">
    <source>
        <dbReference type="NCBIfam" id="TIGR02460"/>
    </source>
</evidence>
<dbReference type="OrthoDB" id="9468at2157"/>
<proteinExistence type="predicted"/>
<dbReference type="KEGG" id="nfn:NFRAN_0350"/>
<dbReference type="GeneID" id="39419901"/>
<dbReference type="Gene3D" id="3.90.550.10">
    <property type="entry name" value="Spore Coat Polysaccharide Biosynthesis Protein SpsA, Chain A"/>
    <property type="match status" value="1"/>
</dbReference>
<dbReference type="Pfam" id="PF09488">
    <property type="entry name" value="Osmo_MPGsynth"/>
    <property type="match status" value="1"/>
</dbReference>
<keyword evidence="3" id="KW-1185">Reference proteome</keyword>
<organism evidence="2 3">
    <name type="scientific">Candidatus Nitrosocosmicus franklandianus</name>
    <dbReference type="NCBI Taxonomy" id="1798806"/>
    <lineage>
        <taxon>Archaea</taxon>
        <taxon>Nitrososphaerota</taxon>
        <taxon>Nitrososphaeria</taxon>
        <taxon>Nitrososphaerales</taxon>
        <taxon>Nitrososphaeraceae</taxon>
        <taxon>Candidatus Nitrosocosmicus</taxon>
    </lineage>
</organism>
<name>A0A484ICC5_9ARCH</name>
<keyword evidence="2" id="KW-0328">Glycosyltransferase</keyword>
<sequence>MKLDFPPRFSERIGAISLHAVQKIYELDSGKSPEFHGGHRTIRAFDHDELASIFKDLAIVIPVKNERLRLIEGVLSGIPNECMVVIVSNSQISPVNRFSMEVEMIKQYSQFADKKIILIHQRDPDLAKIFQEVNYTSILDPKKQVRDGKAEGMIIGILMAKMHNKKYVGFIDSDNYFPGAVNEYCKIYAVGFGMASTPYSNIRISWLYKPKIRNNILKFPKWGRTSEVTNKYLNALLSYITGFETDIIKTGNSGEHALSMSLAGNLNYSSGYSIEPYEFINILEKFGGLLPADSPDIVEKGVEIFQIETRNPHFHEEKGKDHLTEMLQASLLAICNSKVCNVELAKEIREHLSRLDVLYRKEKGGSKIETKKYVIMDPIKTIPIEKFAELVKKNAKTFNKI</sequence>
<evidence type="ECO:0000313" key="2">
    <source>
        <dbReference type="EMBL" id="VFJ12671.1"/>
    </source>
</evidence>
<dbReference type="NCBIfam" id="TIGR02460">
    <property type="entry name" value="osmo_MPGsynth"/>
    <property type="match status" value="1"/>
</dbReference>
<dbReference type="SUPFAM" id="SSF53448">
    <property type="entry name" value="Nucleotide-diphospho-sugar transferases"/>
    <property type="match status" value="1"/>
</dbReference>
<reference evidence="2 3" key="1">
    <citation type="submission" date="2019-02" db="EMBL/GenBank/DDBJ databases">
        <authorList>
            <person name="Lehtovirta-Morley E L."/>
        </authorList>
    </citation>
    <scope>NUCLEOTIDE SEQUENCE [LARGE SCALE GENOMIC DNA]</scope>
    <source>
        <strain evidence="2">NFRAN1</strain>
    </source>
</reference>
<dbReference type="Proteomes" id="UP000294299">
    <property type="component" value="Chromosome NFRAN"/>
</dbReference>
<keyword evidence="2" id="KW-0808">Transferase</keyword>
<dbReference type="InterPro" id="IPR012812">
    <property type="entry name" value="Osmo_MPG_synth"/>
</dbReference>
<dbReference type="EMBL" id="LR216287">
    <property type="protein sequence ID" value="VFJ12671.1"/>
    <property type="molecule type" value="Genomic_DNA"/>
</dbReference>
<dbReference type="RefSeq" id="WP_134482754.1">
    <property type="nucleotide sequence ID" value="NZ_LR216287.1"/>
</dbReference>
<dbReference type="GO" id="GO:0051479">
    <property type="term" value="P:mannosylglycerate biosynthetic process"/>
    <property type="evidence" value="ECO:0007669"/>
    <property type="project" value="InterPro"/>
</dbReference>
<dbReference type="GO" id="GO:0005737">
    <property type="term" value="C:cytoplasm"/>
    <property type="evidence" value="ECO:0007669"/>
    <property type="project" value="InterPro"/>
</dbReference>
<accession>A0A484ICC5</accession>
<dbReference type="AlphaFoldDB" id="A0A484ICC5"/>
<dbReference type="EC" id="2.4.1.217" evidence="1"/>
<protein>
    <recommendedName>
        <fullName evidence="1">Mannosyl-3-phosphoglycerate synthase</fullName>
        <ecNumber evidence="1">2.4.1.217</ecNumber>
    </recommendedName>
</protein>
<gene>
    <name evidence="2" type="primary">mngA</name>
    <name evidence="2" type="ORF">NFRAN_0350</name>
</gene>
<evidence type="ECO:0000313" key="3">
    <source>
        <dbReference type="Proteomes" id="UP000294299"/>
    </source>
</evidence>
<dbReference type="InterPro" id="IPR029044">
    <property type="entry name" value="Nucleotide-diphossugar_trans"/>
</dbReference>
<dbReference type="GO" id="GO:0050504">
    <property type="term" value="F:mannosyl-3-phosphoglycerate synthase activity"/>
    <property type="evidence" value="ECO:0007669"/>
    <property type="project" value="UniProtKB-UniRule"/>
</dbReference>